<dbReference type="EMBL" id="BOLY01000002">
    <property type="protein sequence ID" value="GIZ39264.1"/>
    <property type="molecule type" value="Genomic_DNA"/>
</dbReference>
<feature type="compositionally biased region" description="Basic residues" evidence="1">
    <location>
        <begin position="1048"/>
        <end position="1057"/>
    </location>
</feature>
<dbReference type="OrthoDB" id="2322499at2759"/>
<dbReference type="GeneID" id="68288229"/>
<feature type="compositionally biased region" description="Polar residues" evidence="1">
    <location>
        <begin position="779"/>
        <end position="802"/>
    </location>
</feature>
<feature type="compositionally biased region" description="Acidic residues" evidence="1">
    <location>
        <begin position="73"/>
        <end position="84"/>
    </location>
</feature>
<feature type="compositionally biased region" description="Basic and acidic residues" evidence="1">
    <location>
        <begin position="1269"/>
        <end position="1282"/>
    </location>
</feature>
<feature type="compositionally biased region" description="Polar residues" evidence="1">
    <location>
        <begin position="1283"/>
        <end position="1294"/>
    </location>
</feature>
<dbReference type="InterPro" id="IPR036047">
    <property type="entry name" value="F-box-like_dom_sf"/>
</dbReference>
<dbReference type="RefSeq" id="XP_044653751.1">
    <property type="nucleotide sequence ID" value="XM_044797816.1"/>
</dbReference>
<feature type="compositionally biased region" description="Low complexity" evidence="1">
    <location>
        <begin position="1108"/>
        <end position="1121"/>
    </location>
</feature>
<feature type="region of interest" description="Disordered" evidence="1">
    <location>
        <begin position="773"/>
        <end position="802"/>
    </location>
</feature>
<comment type="caution">
    <text evidence="3">The sequence shown here is derived from an EMBL/GenBank/DDBJ whole genome shotgun (WGS) entry which is preliminary data.</text>
</comment>
<feature type="domain" description="DUF7892" evidence="2">
    <location>
        <begin position="852"/>
        <end position="1010"/>
    </location>
</feature>
<name>A0A9P3C824_9PEZI</name>
<protein>
    <recommendedName>
        <fullName evidence="2">DUF7892 domain-containing protein</fullName>
    </recommendedName>
</protein>
<dbReference type="Proteomes" id="UP000825890">
    <property type="component" value="Unassembled WGS sequence"/>
</dbReference>
<feature type="compositionally biased region" description="Polar residues" evidence="1">
    <location>
        <begin position="824"/>
        <end position="845"/>
    </location>
</feature>
<evidence type="ECO:0000313" key="4">
    <source>
        <dbReference type="Proteomes" id="UP000825890"/>
    </source>
</evidence>
<feature type="region of interest" description="Disordered" evidence="1">
    <location>
        <begin position="1"/>
        <end position="152"/>
    </location>
</feature>
<proteinExistence type="predicted"/>
<feature type="compositionally biased region" description="Polar residues" evidence="1">
    <location>
        <begin position="1171"/>
        <end position="1180"/>
    </location>
</feature>
<evidence type="ECO:0000256" key="1">
    <source>
        <dbReference type="SAM" id="MobiDB-lite"/>
    </source>
</evidence>
<feature type="region of interest" description="Disordered" evidence="1">
    <location>
        <begin position="1044"/>
        <end position="1121"/>
    </location>
</feature>
<accession>A0A9P3C824</accession>
<dbReference type="InterPro" id="IPR057214">
    <property type="entry name" value="DUF7892"/>
</dbReference>
<evidence type="ECO:0000313" key="3">
    <source>
        <dbReference type="EMBL" id="GIZ39264.1"/>
    </source>
</evidence>
<evidence type="ECO:0000259" key="2">
    <source>
        <dbReference type="Pfam" id="PF25422"/>
    </source>
</evidence>
<dbReference type="SUPFAM" id="SSF81383">
    <property type="entry name" value="F-box domain"/>
    <property type="match status" value="1"/>
</dbReference>
<gene>
    <name evidence="3" type="ORF">CKM354_000265400</name>
</gene>
<feature type="compositionally biased region" description="Basic and acidic residues" evidence="1">
    <location>
        <begin position="1220"/>
        <end position="1232"/>
    </location>
</feature>
<dbReference type="Pfam" id="PF25422">
    <property type="entry name" value="DUF7892"/>
    <property type="match status" value="1"/>
</dbReference>
<keyword evidence="4" id="KW-1185">Reference proteome</keyword>
<feature type="compositionally biased region" description="Polar residues" evidence="1">
    <location>
        <begin position="1138"/>
        <end position="1155"/>
    </location>
</feature>
<feature type="region of interest" description="Disordered" evidence="1">
    <location>
        <begin position="1138"/>
        <end position="1294"/>
    </location>
</feature>
<reference evidence="3 4" key="1">
    <citation type="submission" date="2021-01" db="EMBL/GenBank/DDBJ databases">
        <title>Cercospora kikuchii MAFF 305040 whole genome shotgun sequence.</title>
        <authorList>
            <person name="Kashiwa T."/>
            <person name="Suzuki T."/>
        </authorList>
    </citation>
    <scope>NUCLEOTIDE SEQUENCE [LARGE SCALE GENOMIC DNA]</scope>
    <source>
        <strain evidence="3 4">MAFF 305040</strain>
    </source>
</reference>
<feature type="region of interest" description="Disordered" evidence="1">
    <location>
        <begin position="824"/>
        <end position="851"/>
    </location>
</feature>
<sequence length="1432" mass="158050">MDADDDIDASSDSSDFYSTGPAAPSDAQSRAQTAPDATIVDSTGPAVLPGSNVDTVADSPDAQGDAIAIRDGDDQDSSSEMDLSEESRPSTPAQKDAPSSPLPRTATENAIAEPTASHAGAKRKLSDVEGSADEDVQVADDQAKKQKTSPQLPQLSPAIWQRIFYLLPPAMLCRCLRVCKDFNRFLTEMKAPQAPQKDKSTARVVDSEAIWIQSRKTYFPQLPRPLRQHSELDMLQLVGGQACQFCGKLPSPVPATSVFNCGPGTDGVRVIFPFAVRTCGACIEPLLRKDVQLLTDSTSARLRLGIAHAFRNEESHFVTETVRQIPPGIPGSLRFSKVYYQPQLAAIKQEEDDAQQLGQGAADEWRKGLYNKGKDAMADSARWEKWEAQLRLGANLAHVLREYDLSSFPQHVQVVQSSSAGATTFQSSSTTMANGPHPLPQPVHVFHNGYPPQFPQYQQLSRPPLPQQHQLPFPPPLPFAPHQAPHRVVRNPQEVESARQARKAEIERRCKELEPPVEPNVLQHMESFQAAMQITTPLTDAAWDMLKPRILAQRESAELAEHMRASQLAALQAAMPSVMSEDIISRPAKEVYDREYEDSQLPFRKRLGEYADDLINGHWGGGKMLGKDNVPIFAIHVLQHVRQRYVQDKELGLLTDLEVGGSKKLSNGQTTPQPAPFLSLDNMKWVYDNKVRSFTDVHRKEHFICAGCDEEKKPKWFAFEGLIQHYGAKHTTAFSKGNIVVHWQTAEWPDPPPFHTNPAHWLKMDRRASEFKKEHRARNTPQGIHGGSSQASANALPTPQNTHSPVAGFGSHSLAYPYQTYGRTVSQTPQTSSNGYHIQSPSSLNGAADGGSQETQLLKLASDSREVWDTLDSVKDLLESIQVQTVLHHAVLRFVERFHYKPTLDTLTDALATHNSMRPLKNVTGLACKSCVAAGPNSQSSSYWTRIRAAKFFNTSSLITHFKLIHQPHDNIGPLDWVKDMIEVPERQILNQLLRTPGMDDGKLALIAAAFPSAFPVPLPKIGHITEDESRKQVSNAPVHSLLERLGKKSKSKKKSQKAANGVQDRDSSNEPLPEPKEDEYDPSRPALVQSQTQSFDPAQFDTDARKTSTPATAVAQAPPASIDLAPETISMLQNLAQFSKETSTPNGNRVSRSPSVGRAESALGPKPTDSRSSATQNGQPDIAAILAALTGQSQSVAPSIPETARMDSIPRPAKVDAYASERQDVRSRPDIGARSSSQHYNAPAPLPRPAPASSDVHELQAALSRNTRHFDQNQRPSHAERTYSNGSQPHSQTAPQYQYIYEQDHPYGQAPPHTAVYREIGAPQYVQISEREYVQHGYQYERPAPKPLYVDQYGRPLIPIDSAPAPIQYLPNPYEQQQHGRPQEHTVYASVAPQPHLQPYSGVGQPVYYEQAPGPVPSRYAYEERASVGRP</sequence>
<organism evidence="3 4">
    <name type="scientific">Cercospora kikuchii</name>
    <dbReference type="NCBI Taxonomy" id="84275"/>
    <lineage>
        <taxon>Eukaryota</taxon>
        <taxon>Fungi</taxon>
        <taxon>Dikarya</taxon>
        <taxon>Ascomycota</taxon>
        <taxon>Pezizomycotina</taxon>
        <taxon>Dothideomycetes</taxon>
        <taxon>Dothideomycetidae</taxon>
        <taxon>Mycosphaerellales</taxon>
        <taxon>Mycosphaerellaceae</taxon>
        <taxon>Cercospora</taxon>
    </lineage>
</organism>